<protein>
    <recommendedName>
        <fullName evidence="1">Gypsy retrotransposon integrase-like protein 1</fullName>
    </recommendedName>
</protein>
<evidence type="ECO:0000313" key="5">
    <source>
        <dbReference type="Proteomes" id="UP000192220"/>
    </source>
</evidence>
<dbReference type="STRING" id="52670.A0A2I4C5X1"/>
<dbReference type="PANTHER" id="PTHR37984">
    <property type="entry name" value="PROTEIN CBG26694"/>
    <property type="match status" value="1"/>
</dbReference>
<accession>A0A2I4C5X1</accession>
<keyword evidence="5" id="KW-1185">Reference proteome</keyword>
<dbReference type="SUPFAM" id="SSF53098">
    <property type="entry name" value="Ribonuclease H-like"/>
    <property type="match status" value="1"/>
</dbReference>
<dbReference type="GO" id="GO:0003676">
    <property type="term" value="F:nucleic acid binding"/>
    <property type="evidence" value="ECO:0007669"/>
    <property type="project" value="InterPro"/>
</dbReference>
<dbReference type="GeneID" id="106525625"/>
<dbReference type="InterPro" id="IPR001584">
    <property type="entry name" value="Integrase_cat-core"/>
</dbReference>
<evidence type="ECO:0000256" key="2">
    <source>
        <dbReference type="SAM" id="Coils"/>
    </source>
</evidence>
<evidence type="ECO:0000313" key="6">
    <source>
        <dbReference type="RefSeq" id="XP_013875375.1"/>
    </source>
</evidence>
<dbReference type="FunFam" id="1.10.340.70:FF:000003">
    <property type="entry name" value="Protein CBG25708"/>
    <property type="match status" value="1"/>
</dbReference>
<dbReference type="Gene3D" id="3.30.420.10">
    <property type="entry name" value="Ribonuclease H-like superfamily/Ribonuclease H"/>
    <property type="match status" value="1"/>
</dbReference>
<dbReference type="KEGG" id="alim:106525625"/>
<dbReference type="Pfam" id="PF17921">
    <property type="entry name" value="Integrase_H2C2"/>
    <property type="match status" value="1"/>
</dbReference>
<dbReference type="PANTHER" id="PTHR37984:SF7">
    <property type="entry name" value="INTEGRASE CATALYTIC DOMAIN-CONTAINING PROTEIN"/>
    <property type="match status" value="1"/>
</dbReference>
<dbReference type="InterPro" id="IPR036397">
    <property type="entry name" value="RNaseH_sf"/>
</dbReference>
<reference evidence="6" key="1">
    <citation type="submission" date="2025-08" db="UniProtKB">
        <authorList>
            <consortium name="RefSeq"/>
        </authorList>
    </citation>
    <scope>IDENTIFICATION</scope>
</reference>
<evidence type="ECO:0000259" key="4">
    <source>
        <dbReference type="PROSITE" id="PS50994"/>
    </source>
</evidence>
<gene>
    <name evidence="6" type="primary">LOC106525625</name>
</gene>
<dbReference type="Pfam" id="PF00665">
    <property type="entry name" value="rve"/>
    <property type="match status" value="1"/>
</dbReference>
<sequence length="395" mass="44732">MENGWPAGSSPLFSHIRGELSHVDGLLLKQNRIVIPQSLQQDILHRIHEGHLGVEKCKRRARETVFWPGINRDIERMIGACETCQKHRNKQTKEPMIIADMPVAPWQKVGMDLFHLQGKDYLIVIDYYSNFPEMALLSSVSSACVITHAKSIFSRHGIPYTISSDNGPCFSSKEWKKFANQYGFEHITSSPLYPQSNGKAEKGVHILKQLLKKAADSGSDPYLALLSYRASPLECGLSPGELLMNRKLRTTLPCYTKEKQLSKLQRKLRSLKKKQKHMYDKTAKQLPPLTNNDTVRIQEPGGWMTKATVLQEVAPRSFAVRTDEGQIIRRSRRSLLKTLETFKETDGADDTSEENDKSISPFKSIAPTSSNTNIELPNEPVLRRSTRQSKKPQPL</sequence>
<proteinExistence type="predicted"/>
<feature type="domain" description="Integrase catalytic" evidence="4">
    <location>
        <begin position="101"/>
        <end position="265"/>
    </location>
</feature>
<dbReference type="InterPro" id="IPR041588">
    <property type="entry name" value="Integrase_H2C2"/>
</dbReference>
<keyword evidence="2" id="KW-0175">Coiled coil</keyword>
<dbReference type="InParanoid" id="A0A2I4C5X1"/>
<evidence type="ECO:0000256" key="3">
    <source>
        <dbReference type="SAM" id="MobiDB-lite"/>
    </source>
</evidence>
<name>A0A2I4C5X1_AUSLI</name>
<dbReference type="InterPro" id="IPR050951">
    <property type="entry name" value="Retrovirus_Pol_polyprotein"/>
</dbReference>
<dbReference type="InterPro" id="IPR012337">
    <property type="entry name" value="RNaseH-like_sf"/>
</dbReference>
<feature type="region of interest" description="Disordered" evidence="3">
    <location>
        <begin position="343"/>
        <end position="395"/>
    </location>
</feature>
<feature type="compositionally biased region" description="Basic residues" evidence="3">
    <location>
        <begin position="384"/>
        <end position="395"/>
    </location>
</feature>
<dbReference type="RefSeq" id="XP_013875375.1">
    <property type="nucleotide sequence ID" value="XM_014019921.1"/>
</dbReference>
<feature type="compositionally biased region" description="Polar residues" evidence="3">
    <location>
        <begin position="366"/>
        <end position="375"/>
    </location>
</feature>
<dbReference type="GO" id="GO:0015074">
    <property type="term" value="P:DNA integration"/>
    <property type="evidence" value="ECO:0007669"/>
    <property type="project" value="InterPro"/>
</dbReference>
<organism evidence="5 6">
    <name type="scientific">Austrofundulus limnaeus</name>
    <name type="common">Annual killifish</name>
    <dbReference type="NCBI Taxonomy" id="52670"/>
    <lineage>
        <taxon>Eukaryota</taxon>
        <taxon>Metazoa</taxon>
        <taxon>Chordata</taxon>
        <taxon>Craniata</taxon>
        <taxon>Vertebrata</taxon>
        <taxon>Euteleostomi</taxon>
        <taxon>Actinopterygii</taxon>
        <taxon>Neopterygii</taxon>
        <taxon>Teleostei</taxon>
        <taxon>Neoteleostei</taxon>
        <taxon>Acanthomorphata</taxon>
        <taxon>Ovalentaria</taxon>
        <taxon>Atherinomorphae</taxon>
        <taxon>Cyprinodontiformes</taxon>
        <taxon>Rivulidae</taxon>
        <taxon>Austrofundulus</taxon>
    </lineage>
</organism>
<dbReference type="PROSITE" id="PS50994">
    <property type="entry name" value="INTEGRASE"/>
    <property type="match status" value="1"/>
</dbReference>
<dbReference type="Proteomes" id="UP000192220">
    <property type="component" value="Unplaced"/>
</dbReference>
<feature type="coiled-coil region" evidence="2">
    <location>
        <begin position="254"/>
        <end position="281"/>
    </location>
</feature>
<evidence type="ECO:0000256" key="1">
    <source>
        <dbReference type="ARBA" id="ARBA00039658"/>
    </source>
</evidence>
<dbReference type="AlphaFoldDB" id="A0A2I4C5X1"/>
<dbReference type="Gene3D" id="1.10.340.70">
    <property type="match status" value="1"/>
</dbReference>
<dbReference type="FunFam" id="3.30.420.10:FF:000063">
    <property type="entry name" value="Retrovirus-related Pol polyprotein from transposon 297-like Protein"/>
    <property type="match status" value="1"/>
</dbReference>
<dbReference type="OrthoDB" id="775972at2759"/>